<sequence>MKDLYFVDGYNIIFAWDPLKKLADESLEHARQKLIDILTGYGKIKGIELVLVFDAMYTDEAAKEEKIGGDCTVVYTDKEETADSRIERLVYEQRHRRRSIYVATSDGTEQLQVLGSGANRVSARELADDVERMKKEASRYRHDNSQLETGTRNEVVHYVRNSEVWEKLEKIRRSK</sequence>
<evidence type="ECO:0000313" key="2">
    <source>
        <dbReference type="Proteomes" id="UP000005481"/>
    </source>
</evidence>
<evidence type="ECO:0000313" key="1">
    <source>
        <dbReference type="EMBL" id="EHM38438.1"/>
    </source>
</evidence>
<dbReference type="eggNOG" id="COG3688">
    <property type="taxonomic scope" value="Bacteria"/>
</dbReference>
<dbReference type="PANTHER" id="PTHR34547:SF1">
    <property type="entry name" value="YACP-LIKE NYN DOMAIN PROTEIN"/>
    <property type="match status" value="1"/>
</dbReference>
<protein>
    <recommendedName>
        <fullName evidence="3">NYN domain-containing protein</fullName>
    </recommendedName>
</protein>
<evidence type="ECO:0008006" key="3">
    <source>
        <dbReference type="Google" id="ProtNLM"/>
    </source>
</evidence>
<dbReference type="Pfam" id="PF05991">
    <property type="entry name" value="NYN_YacP"/>
    <property type="match status" value="1"/>
</dbReference>
<dbReference type="InterPro" id="IPR010298">
    <property type="entry name" value="YacP-like"/>
</dbReference>
<organism evidence="1 2">
    <name type="scientific">Anaeroglobus geminatus F0357</name>
    <dbReference type="NCBI Taxonomy" id="861450"/>
    <lineage>
        <taxon>Bacteria</taxon>
        <taxon>Bacillati</taxon>
        <taxon>Bacillota</taxon>
        <taxon>Negativicutes</taxon>
        <taxon>Veillonellales</taxon>
        <taxon>Veillonellaceae</taxon>
        <taxon>Anaeroglobus</taxon>
    </lineage>
</organism>
<dbReference type="HOGENOM" id="CLU_101326_1_0_9"/>
<accession>G9YJN9</accession>
<dbReference type="EMBL" id="AGCJ01000081">
    <property type="protein sequence ID" value="EHM38438.1"/>
    <property type="molecule type" value="Genomic_DNA"/>
</dbReference>
<gene>
    <name evidence="1" type="ORF">HMPREF0080_01892</name>
</gene>
<dbReference type="CDD" id="cd10912">
    <property type="entry name" value="PIN_YacP-like"/>
    <property type="match status" value="1"/>
</dbReference>
<dbReference type="OrthoDB" id="9792160at2"/>
<name>G9YJN9_9FIRM</name>
<dbReference type="AlphaFoldDB" id="G9YJN9"/>
<dbReference type="Proteomes" id="UP000005481">
    <property type="component" value="Unassembled WGS sequence"/>
</dbReference>
<reference evidence="1 2" key="1">
    <citation type="submission" date="2011-08" db="EMBL/GenBank/DDBJ databases">
        <authorList>
            <person name="Weinstock G."/>
            <person name="Sodergren E."/>
            <person name="Clifton S."/>
            <person name="Fulton L."/>
            <person name="Fulton B."/>
            <person name="Courtney L."/>
            <person name="Fronick C."/>
            <person name="Harrison M."/>
            <person name="Strong C."/>
            <person name="Farmer C."/>
            <person name="Delahaunty K."/>
            <person name="Markovic C."/>
            <person name="Hall O."/>
            <person name="Minx P."/>
            <person name="Tomlinson C."/>
            <person name="Mitreva M."/>
            <person name="Hou S."/>
            <person name="Chen J."/>
            <person name="Wollam A."/>
            <person name="Pepin K.H."/>
            <person name="Johnson M."/>
            <person name="Bhonagiri V."/>
            <person name="Zhang X."/>
            <person name="Suruliraj S."/>
            <person name="Warren W."/>
            <person name="Chinwalla A."/>
            <person name="Mardis E.R."/>
            <person name="Wilson R.K."/>
        </authorList>
    </citation>
    <scope>NUCLEOTIDE SEQUENCE [LARGE SCALE GENOMIC DNA]</scope>
    <source>
        <strain evidence="1 2">F0357</strain>
    </source>
</reference>
<comment type="caution">
    <text evidence="1">The sequence shown here is derived from an EMBL/GenBank/DDBJ whole genome shotgun (WGS) entry which is preliminary data.</text>
</comment>
<proteinExistence type="predicted"/>
<keyword evidence="2" id="KW-1185">Reference proteome</keyword>
<dbReference type="PANTHER" id="PTHR34547">
    <property type="entry name" value="YACP-LIKE NYN DOMAIN PROTEIN"/>
    <property type="match status" value="1"/>
</dbReference>
<dbReference type="PATRIC" id="fig|861450.3.peg.1747"/>
<dbReference type="STRING" id="861450.HMPREF0080_01892"/>
<dbReference type="RefSeq" id="WP_006790859.1">
    <property type="nucleotide sequence ID" value="NZ_JH417610.1"/>
</dbReference>